<protein>
    <submittedName>
        <fullName evidence="1">Uncharacterized protein</fullName>
    </submittedName>
</protein>
<dbReference type="AlphaFoldDB" id="U4TRB8"/>
<dbReference type="Proteomes" id="UP000030647">
    <property type="component" value="Unassembled WGS sequence"/>
</dbReference>
<keyword evidence="2" id="KW-1185">Reference proteome</keyword>
<accession>U4TRB8</accession>
<dbReference type="HOGENOM" id="CLU_3235385_0_0_9"/>
<organism evidence="1 2">
    <name type="scientific">Schleiferilactobacillus shenzhenensis LY-73</name>
    <dbReference type="NCBI Taxonomy" id="1231336"/>
    <lineage>
        <taxon>Bacteria</taxon>
        <taxon>Bacillati</taxon>
        <taxon>Bacillota</taxon>
        <taxon>Bacilli</taxon>
        <taxon>Lactobacillales</taxon>
        <taxon>Lactobacillaceae</taxon>
        <taxon>Schleiferilactobacillus</taxon>
    </lineage>
</organism>
<proteinExistence type="predicted"/>
<dbReference type="STRING" id="1231336.L248_1699"/>
<dbReference type="EMBL" id="KI271606">
    <property type="protein sequence ID" value="ERL64052.1"/>
    <property type="molecule type" value="Genomic_DNA"/>
</dbReference>
<name>U4TRB8_9LACO</name>
<evidence type="ECO:0000313" key="1">
    <source>
        <dbReference type="EMBL" id="ERL64052.1"/>
    </source>
</evidence>
<sequence length="43" mass="4661">MARGDAGNILLIGREANTGFDLPTFRKWVFPTTADDANIVPKA</sequence>
<reference evidence="2" key="1">
    <citation type="journal article" date="2013" name="Genome Announc.">
        <title>Whole-Genome Sequencing of Lactobacillus shenzhenensis Strain LY-73T.</title>
        <authorList>
            <person name="Lin Z."/>
            <person name="Liu Z."/>
            <person name="Yang R."/>
            <person name="Zou Y."/>
            <person name="Wan D."/>
            <person name="Chen J."/>
            <person name="Guo M."/>
            <person name="Zhao J."/>
            <person name="Fang C."/>
            <person name="Yang R."/>
            <person name="Liu F."/>
        </authorList>
    </citation>
    <scope>NUCLEOTIDE SEQUENCE [LARGE SCALE GENOMIC DNA]</scope>
    <source>
        <strain evidence="2">LY-73</strain>
    </source>
</reference>
<evidence type="ECO:0000313" key="2">
    <source>
        <dbReference type="Proteomes" id="UP000030647"/>
    </source>
</evidence>
<gene>
    <name evidence="1" type="ORF">L248_1699</name>
</gene>